<dbReference type="AlphaFoldDB" id="A0A0D8Y4Z7"/>
<feature type="non-terminal residue" evidence="1">
    <location>
        <position position="1"/>
    </location>
</feature>
<sequence length="304" mass="34009">LRNVEYTSGRGNTLPYLYGYISETDWKNSPHFPYRVHFSKSKHPWPSEESEYIWASSYDVLPTTHDLLLISEEERIRVASTLLCSCGGGEYGIPCSLFRSYLCRNGMAKACCLNSGKPCSYHEECANGDDTYNRMESLAKAYIDGHGVRSKFSLLHPGSAVLPQDGNISEMPVLPNERCERKETEQEVYPTVSNILLARADQTLIPAMSKALLASPVVENKVSSSQCITIGSEPSTNNIVGIYTEKPPSLKRVIYLRRTMKSRIPEVKSISSCLSPQGNVSKQQIRKSTRNCKNKVFDDFVAMT</sequence>
<organism evidence="1 2">
    <name type="scientific">Dictyocaulus viviparus</name>
    <name type="common">Bovine lungworm</name>
    <dbReference type="NCBI Taxonomy" id="29172"/>
    <lineage>
        <taxon>Eukaryota</taxon>
        <taxon>Metazoa</taxon>
        <taxon>Ecdysozoa</taxon>
        <taxon>Nematoda</taxon>
        <taxon>Chromadorea</taxon>
        <taxon>Rhabditida</taxon>
        <taxon>Rhabditina</taxon>
        <taxon>Rhabditomorpha</taxon>
        <taxon>Strongyloidea</taxon>
        <taxon>Metastrongylidae</taxon>
        <taxon>Dictyocaulus</taxon>
    </lineage>
</organism>
<gene>
    <name evidence="1" type="ORF">DICVIV_01976</name>
</gene>
<evidence type="ECO:0000313" key="2">
    <source>
        <dbReference type="Proteomes" id="UP000053766"/>
    </source>
</evidence>
<dbReference type="EMBL" id="KN716176">
    <property type="protein sequence ID" value="KJH51785.1"/>
    <property type="molecule type" value="Genomic_DNA"/>
</dbReference>
<name>A0A0D8Y4Z7_DICVI</name>
<keyword evidence="2" id="KW-1185">Reference proteome</keyword>
<reference evidence="1 2" key="1">
    <citation type="submission" date="2013-11" db="EMBL/GenBank/DDBJ databases">
        <title>Draft genome of the bovine lungworm Dictyocaulus viviparus.</title>
        <authorList>
            <person name="Mitreva M."/>
        </authorList>
    </citation>
    <scope>NUCLEOTIDE SEQUENCE [LARGE SCALE GENOMIC DNA]</scope>
    <source>
        <strain evidence="1 2">HannoverDv2000</strain>
    </source>
</reference>
<evidence type="ECO:0000313" key="1">
    <source>
        <dbReference type="EMBL" id="KJH51785.1"/>
    </source>
</evidence>
<dbReference type="OrthoDB" id="5808026at2759"/>
<dbReference type="Proteomes" id="UP000053766">
    <property type="component" value="Unassembled WGS sequence"/>
</dbReference>
<reference evidence="2" key="2">
    <citation type="journal article" date="2016" name="Sci. Rep.">
        <title>Dictyocaulus viviparus genome, variome and transcriptome elucidate lungworm biology and support future intervention.</title>
        <authorList>
            <person name="McNulty S.N."/>
            <person name="Strube C."/>
            <person name="Rosa B.A."/>
            <person name="Martin J.C."/>
            <person name="Tyagi R."/>
            <person name="Choi Y.J."/>
            <person name="Wang Q."/>
            <person name="Hallsworth Pepin K."/>
            <person name="Zhang X."/>
            <person name="Ozersky P."/>
            <person name="Wilson R.K."/>
            <person name="Sternberg P.W."/>
            <person name="Gasser R.B."/>
            <person name="Mitreva M."/>
        </authorList>
    </citation>
    <scope>NUCLEOTIDE SEQUENCE [LARGE SCALE GENOMIC DNA]</scope>
    <source>
        <strain evidence="2">HannoverDv2000</strain>
    </source>
</reference>
<proteinExistence type="predicted"/>
<accession>A0A0D8Y4Z7</accession>
<dbReference type="STRING" id="29172.A0A0D8Y4Z7"/>
<protein>
    <submittedName>
        <fullName evidence="1">Uncharacterized protein</fullName>
    </submittedName>
</protein>